<feature type="compositionally biased region" description="Gly residues" evidence="9">
    <location>
        <begin position="313"/>
        <end position="325"/>
    </location>
</feature>
<keyword evidence="3 10" id="KW-0812">Transmembrane</keyword>
<dbReference type="Pfam" id="PF11807">
    <property type="entry name" value="UstYa"/>
    <property type="match status" value="1"/>
</dbReference>
<feature type="region of interest" description="Disordered" evidence="9">
    <location>
        <begin position="306"/>
        <end position="325"/>
    </location>
</feature>
<dbReference type="InterPro" id="IPR021765">
    <property type="entry name" value="UstYa-like"/>
</dbReference>
<dbReference type="AlphaFoldDB" id="A0AAE0U3L2"/>
<keyword evidence="5" id="KW-0843">Virulence</keyword>
<organism evidence="11 12">
    <name type="scientific">Podospora didyma</name>
    <dbReference type="NCBI Taxonomy" id="330526"/>
    <lineage>
        <taxon>Eukaryota</taxon>
        <taxon>Fungi</taxon>
        <taxon>Dikarya</taxon>
        <taxon>Ascomycota</taxon>
        <taxon>Pezizomycotina</taxon>
        <taxon>Sordariomycetes</taxon>
        <taxon>Sordariomycetidae</taxon>
        <taxon>Sordariales</taxon>
        <taxon>Podosporaceae</taxon>
        <taxon>Podospora</taxon>
    </lineage>
</organism>
<sequence length="325" mass="36613">MSAPSKVAYEAVDLVAEKDEEFETLLESALIKGNGSDDVHAHCSCSNTKQRSPFLQPALTITPWLLSIFFGALALLLWSDHRHEASPRLGTYEAGFATDLVPPSKIPLQKVRFRGSPNFSNKGTAFLDPVDKTAPWPENMVLFGPPSPEIDANWDRILDGRYFSISEDEAERAWGDKRFEYVDEMYGGYTAGLEVFHALHCVNALRQKLHPEYYHFDEPHGPFHTEHCLDAIRQTIQCYGSTTLIPLRYRDALHHSYVDSGQEHTCRSFSFLREFLTSRAKGQDGFAERDQSVLNETRHKLAVEWKTERKKGTSGGGHHGGGMEA</sequence>
<feature type="transmembrane region" description="Helical" evidence="10">
    <location>
        <begin position="61"/>
        <end position="78"/>
    </location>
</feature>
<evidence type="ECO:0000313" key="12">
    <source>
        <dbReference type="Proteomes" id="UP001285441"/>
    </source>
</evidence>
<evidence type="ECO:0000256" key="1">
    <source>
        <dbReference type="ARBA" id="ARBA00004167"/>
    </source>
</evidence>
<accession>A0AAE0U3L2</accession>
<reference evidence="11" key="1">
    <citation type="journal article" date="2023" name="Mol. Phylogenet. Evol.">
        <title>Genome-scale phylogeny and comparative genomics of the fungal order Sordariales.</title>
        <authorList>
            <person name="Hensen N."/>
            <person name="Bonometti L."/>
            <person name="Westerberg I."/>
            <person name="Brannstrom I.O."/>
            <person name="Guillou S."/>
            <person name="Cros-Aarteil S."/>
            <person name="Calhoun S."/>
            <person name="Haridas S."/>
            <person name="Kuo A."/>
            <person name="Mondo S."/>
            <person name="Pangilinan J."/>
            <person name="Riley R."/>
            <person name="LaButti K."/>
            <person name="Andreopoulos B."/>
            <person name="Lipzen A."/>
            <person name="Chen C."/>
            <person name="Yan M."/>
            <person name="Daum C."/>
            <person name="Ng V."/>
            <person name="Clum A."/>
            <person name="Steindorff A."/>
            <person name="Ohm R.A."/>
            <person name="Martin F."/>
            <person name="Silar P."/>
            <person name="Natvig D.O."/>
            <person name="Lalanne C."/>
            <person name="Gautier V."/>
            <person name="Ament-Velasquez S.L."/>
            <person name="Kruys A."/>
            <person name="Hutchinson M.I."/>
            <person name="Powell A.J."/>
            <person name="Barry K."/>
            <person name="Miller A.N."/>
            <person name="Grigoriev I.V."/>
            <person name="Debuchy R."/>
            <person name="Gladieux P."/>
            <person name="Hiltunen Thoren M."/>
            <person name="Johannesson H."/>
        </authorList>
    </citation>
    <scope>NUCLEOTIDE SEQUENCE</scope>
    <source>
        <strain evidence="11">CBS 232.78</strain>
    </source>
</reference>
<evidence type="ECO:0000256" key="8">
    <source>
        <dbReference type="ARBA" id="ARBA00035112"/>
    </source>
</evidence>
<name>A0AAE0U3L2_9PEZI</name>
<reference evidence="11" key="2">
    <citation type="submission" date="2023-06" db="EMBL/GenBank/DDBJ databases">
        <authorList>
            <consortium name="Lawrence Berkeley National Laboratory"/>
            <person name="Haridas S."/>
            <person name="Hensen N."/>
            <person name="Bonometti L."/>
            <person name="Westerberg I."/>
            <person name="Brannstrom I.O."/>
            <person name="Guillou S."/>
            <person name="Cros-Aarteil S."/>
            <person name="Calhoun S."/>
            <person name="Kuo A."/>
            <person name="Mondo S."/>
            <person name="Pangilinan J."/>
            <person name="Riley R."/>
            <person name="LaButti K."/>
            <person name="Andreopoulos B."/>
            <person name="Lipzen A."/>
            <person name="Chen C."/>
            <person name="Yanf M."/>
            <person name="Daum C."/>
            <person name="Ng V."/>
            <person name="Clum A."/>
            <person name="Steindorff A."/>
            <person name="Ohm R."/>
            <person name="Martin F."/>
            <person name="Silar P."/>
            <person name="Natvig D."/>
            <person name="Lalanne C."/>
            <person name="Gautier V."/>
            <person name="Ament-velasquez S.L."/>
            <person name="Kruys A."/>
            <person name="Hutchinson M.I."/>
            <person name="Powell A.J."/>
            <person name="Barry K."/>
            <person name="Miller A.N."/>
            <person name="Grigoriev I.V."/>
            <person name="Debuchy R."/>
            <person name="Gladieux P."/>
            <person name="Thoren M.H."/>
            <person name="Johannesson H."/>
        </authorList>
    </citation>
    <scope>NUCLEOTIDE SEQUENCE</scope>
    <source>
        <strain evidence="11">CBS 232.78</strain>
    </source>
</reference>
<gene>
    <name evidence="11" type="ORF">B0H63DRAFT_537823</name>
</gene>
<evidence type="ECO:0000256" key="4">
    <source>
        <dbReference type="ARBA" id="ARBA00022989"/>
    </source>
</evidence>
<evidence type="ECO:0000256" key="9">
    <source>
        <dbReference type="SAM" id="MobiDB-lite"/>
    </source>
</evidence>
<keyword evidence="7" id="KW-0325">Glycoprotein</keyword>
<dbReference type="PANTHER" id="PTHR33365">
    <property type="entry name" value="YALI0B05434P"/>
    <property type="match status" value="1"/>
</dbReference>
<keyword evidence="6 10" id="KW-0472">Membrane</keyword>
<keyword evidence="12" id="KW-1185">Reference proteome</keyword>
<evidence type="ECO:0000313" key="11">
    <source>
        <dbReference type="EMBL" id="KAK3389753.1"/>
    </source>
</evidence>
<comment type="subcellular location">
    <subcellularLocation>
        <location evidence="1">Membrane</location>
        <topology evidence="1">Single-pass membrane protein</topology>
    </subcellularLocation>
</comment>
<dbReference type="GO" id="GO:0016020">
    <property type="term" value="C:membrane"/>
    <property type="evidence" value="ECO:0007669"/>
    <property type="project" value="UniProtKB-SubCell"/>
</dbReference>
<evidence type="ECO:0000256" key="10">
    <source>
        <dbReference type="SAM" id="Phobius"/>
    </source>
</evidence>
<evidence type="ECO:0000256" key="3">
    <source>
        <dbReference type="ARBA" id="ARBA00022692"/>
    </source>
</evidence>
<evidence type="ECO:0000256" key="5">
    <source>
        <dbReference type="ARBA" id="ARBA00023026"/>
    </source>
</evidence>
<evidence type="ECO:0000256" key="2">
    <source>
        <dbReference type="ARBA" id="ARBA00004685"/>
    </source>
</evidence>
<dbReference type="GO" id="GO:0043386">
    <property type="term" value="P:mycotoxin biosynthetic process"/>
    <property type="evidence" value="ECO:0007669"/>
    <property type="project" value="InterPro"/>
</dbReference>
<keyword evidence="4 10" id="KW-1133">Transmembrane helix</keyword>
<protein>
    <submittedName>
        <fullName evidence="11">Uncharacterized protein</fullName>
    </submittedName>
</protein>
<dbReference type="Proteomes" id="UP001285441">
    <property type="component" value="Unassembled WGS sequence"/>
</dbReference>
<proteinExistence type="inferred from homology"/>
<dbReference type="EMBL" id="JAULSW010000002">
    <property type="protein sequence ID" value="KAK3389753.1"/>
    <property type="molecule type" value="Genomic_DNA"/>
</dbReference>
<comment type="pathway">
    <text evidence="2">Mycotoxin biosynthesis.</text>
</comment>
<comment type="similarity">
    <text evidence="8">Belongs to the ustYa family.</text>
</comment>
<evidence type="ECO:0000256" key="7">
    <source>
        <dbReference type="ARBA" id="ARBA00023180"/>
    </source>
</evidence>
<dbReference type="PANTHER" id="PTHR33365:SF4">
    <property type="entry name" value="CYCLOCHLOROTINE BIOSYNTHESIS PROTEIN O"/>
    <property type="match status" value="1"/>
</dbReference>
<comment type="caution">
    <text evidence="11">The sequence shown here is derived from an EMBL/GenBank/DDBJ whole genome shotgun (WGS) entry which is preliminary data.</text>
</comment>
<evidence type="ECO:0000256" key="6">
    <source>
        <dbReference type="ARBA" id="ARBA00023136"/>
    </source>
</evidence>